<proteinExistence type="predicted"/>
<dbReference type="Proteomes" id="UP000046392">
    <property type="component" value="Unplaced"/>
</dbReference>
<evidence type="ECO:0000313" key="2">
    <source>
        <dbReference type="Proteomes" id="UP000046392"/>
    </source>
</evidence>
<dbReference type="AlphaFoldDB" id="A0A0N5BPG5"/>
<protein>
    <submittedName>
        <fullName evidence="3">Maternal effect protein oskar</fullName>
    </submittedName>
</protein>
<evidence type="ECO:0000313" key="3">
    <source>
        <dbReference type="WBParaSite" id="SPAL_0000779000.1"/>
    </source>
</evidence>
<reference evidence="3" key="1">
    <citation type="submission" date="2017-02" db="UniProtKB">
        <authorList>
            <consortium name="WormBaseParasite"/>
        </authorList>
    </citation>
    <scope>IDENTIFICATION</scope>
</reference>
<name>A0A0N5BPG5_STREA</name>
<keyword evidence="2" id="KW-1185">Reference proteome</keyword>
<accession>A0A0N5BPG5</accession>
<dbReference type="WBParaSite" id="SPAL_0000779000.1">
    <property type="protein sequence ID" value="SPAL_0000779000.1"/>
    <property type="gene ID" value="SPAL_0000779000"/>
</dbReference>
<sequence>MNNSEESSVKGVENEQKLTTTMEESLKKEGVLLRDGRNTSNVDKFIKIKNALRKSMSLNITPDTHDDKTNELKSKVLGYMKSNSNRIEVTSDSLNGNYVRTMSMKYEDNLKNNKVLSECTDVKKCETKNEKLSQLPRQCNLGMNVSDKIPDVGGLRNYYRYMGYTDINKTVKVVSELKASFNDGNKPLDS</sequence>
<feature type="region of interest" description="Disordered" evidence="1">
    <location>
        <begin position="1"/>
        <end position="23"/>
    </location>
</feature>
<evidence type="ECO:0000256" key="1">
    <source>
        <dbReference type="SAM" id="MobiDB-lite"/>
    </source>
</evidence>
<organism evidence="2 3">
    <name type="scientific">Strongyloides papillosus</name>
    <name type="common">Intestinal threadworm</name>
    <dbReference type="NCBI Taxonomy" id="174720"/>
    <lineage>
        <taxon>Eukaryota</taxon>
        <taxon>Metazoa</taxon>
        <taxon>Ecdysozoa</taxon>
        <taxon>Nematoda</taxon>
        <taxon>Chromadorea</taxon>
        <taxon>Rhabditida</taxon>
        <taxon>Tylenchina</taxon>
        <taxon>Panagrolaimomorpha</taxon>
        <taxon>Strongyloidoidea</taxon>
        <taxon>Strongyloididae</taxon>
        <taxon>Strongyloides</taxon>
    </lineage>
</organism>